<evidence type="ECO:0000256" key="1">
    <source>
        <dbReference type="ARBA" id="ARBA00004651"/>
    </source>
</evidence>
<evidence type="ECO:0000256" key="6">
    <source>
        <dbReference type="ARBA" id="ARBA00023136"/>
    </source>
</evidence>
<protein>
    <submittedName>
        <fullName evidence="8">YeiH family protein</fullName>
    </submittedName>
</protein>
<feature type="transmembrane region" description="Helical" evidence="7">
    <location>
        <begin position="268"/>
        <end position="290"/>
    </location>
</feature>
<evidence type="ECO:0000256" key="4">
    <source>
        <dbReference type="ARBA" id="ARBA00022692"/>
    </source>
</evidence>
<evidence type="ECO:0000256" key="2">
    <source>
        <dbReference type="ARBA" id="ARBA00007977"/>
    </source>
</evidence>
<feature type="transmembrane region" description="Helical" evidence="7">
    <location>
        <begin position="146"/>
        <end position="172"/>
    </location>
</feature>
<comment type="similarity">
    <text evidence="2">Belongs to the UPF0324 family.</text>
</comment>
<keyword evidence="5 7" id="KW-1133">Transmembrane helix</keyword>
<dbReference type="PANTHER" id="PTHR30106:SF2">
    <property type="entry name" value="UPF0324 INNER MEMBRANE PROTEIN YEIH"/>
    <property type="match status" value="1"/>
</dbReference>
<feature type="transmembrane region" description="Helical" evidence="7">
    <location>
        <begin position="297"/>
        <end position="319"/>
    </location>
</feature>
<evidence type="ECO:0000313" key="9">
    <source>
        <dbReference type="Proteomes" id="UP001596135"/>
    </source>
</evidence>
<proteinExistence type="inferred from homology"/>
<reference evidence="9" key="1">
    <citation type="journal article" date="2019" name="Int. J. Syst. Evol. Microbiol.">
        <title>The Global Catalogue of Microorganisms (GCM) 10K type strain sequencing project: providing services to taxonomists for standard genome sequencing and annotation.</title>
        <authorList>
            <consortium name="The Broad Institute Genomics Platform"/>
            <consortium name="The Broad Institute Genome Sequencing Center for Infectious Disease"/>
            <person name="Wu L."/>
            <person name="Ma J."/>
        </authorList>
    </citation>
    <scope>NUCLEOTIDE SEQUENCE [LARGE SCALE GENOMIC DNA]</scope>
    <source>
        <strain evidence="9">CCUG 54522</strain>
    </source>
</reference>
<evidence type="ECO:0000256" key="3">
    <source>
        <dbReference type="ARBA" id="ARBA00022475"/>
    </source>
</evidence>
<evidence type="ECO:0000256" key="7">
    <source>
        <dbReference type="SAM" id="Phobius"/>
    </source>
</evidence>
<evidence type="ECO:0000313" key="8">
    <source>
        <dbReference type="EMBL" id="MFC6042501.1"/>
    </source>
</evidence>
<feature type="transmembrane region" description="Helical" evidence="7">
    <location>
        <begin position="117"/>
        <end position="134"/>
    </location>
</feature>
<keyword evidence="3" id="KW-1003">Cell membrane</keyword>
<feature type="transmembrane region" description="Helical" evidence="7">
    <location>
        <begin position="63"/>
        <end position="81"/>
    </location>
</feature>
<evidence type="ECO:0000256" key="5">
    <source>
        <dbReference type="ARBA" id="ARBA00022989"/>
    </source>
</evidence>
<dbReference type="Proteomes" id="UP001596135">
    <property type="component" value="Unassembled WGS sequence"/>
</dbReference>
<dbReference type="PANTHER" id="PTHR30106">
    <property type="entry name" value="INNER MEMBRANE PROTEIN YEIH-RELATED"/>
    <property type="match status" value="1"/>
</dbReference>
<comment type="subcellular location">
    <subcellularLocation>
        <location evidence="1">Cell membrane</location>
        <topology evidence="1">Multi-pass membrane protein</topology>
    </subcellularLocation>
</comment>
<sequence>MVATRLPGLGVAAAGGGVALLVHALVPVLSPTLVAIVLGIVVAGSGRLDASTGPGLRVASRRVLRVGVALLGLQLLLPEIVALGWPLLVVVAAVVLLGIAGTLALGRLLGVPPERSLLVACGFSICGAAAVAAVEGVRESKDEDVATAVSLVVVFGSVVMLALPLGAVALGFDPVAAGAWSGASIHEVGQVVVAGGLVGGAALQVAVAVKLGRVLMLAPVLAAISLRSRRTAAVRPPLVPGFVLAFVACAALRTFAAVPDVALDGAGWVQAGALAMAMFALGCGLEVAALRRTGAPVLALAGGATVLVALLGLPAAFVAG</sequence>
<feature type="transmembrane region" description="Helical" evidence="7">
    <location>
        <begin position="20"/>
        <end position="42"/>
    </location>
</feature>
<accession>A0ABW1LGN9</accession>
<comment type="caution">
    <text evidence="8">The sequence shown here is derived from an EMBL/GenBank/DDBJ whole genome shotgun (WGS) entry which is preliminary data.</text>
</comment>
<name>A0ABW1LGN9_9ACTN</name>
<dbReference type="Pfam" id="PF03601">
    <property type="entry name" value="Cons_hypoth698"/>
    <property type="match status" value="1"/>
</dbReference>
<gene>
    <name evidence="8" type="ORF">ACFPYL_05430</name>
</gene>
<feature type="transmembrane region" description="Helical" evidence="7">
    <location>
        <begin position="238"/>
        <end position="256"/>
    </location>
</feature>
<keyword evidence="4 7" id="KW-0812">Transmembrane</keyword>
<keyword evidence="9" id="KW-1185">Reference proteome</keyword>
<keyword evidence="6 7" id="KW-0472">Membrane</keyword>
<feature type="transmembrane region" description="Helical" evidence="7">
    <location>
        <begin position="87"/>
        <end position="105"/>
    </location>
</feature>
<dbReference type="RefSeq" id="WP_379151337.1">
    <property type="nucleotide sequence ID" value="NZ_JBHSRJ010000003.1"/>
</dbReference>
<dbReference type="InterPro" id="IPR018383">
    <property type="entry name" value="UPF0324_pro"/>
</dbReference>
<organism evidence="8 9">
    <name type="scientific">Nocardioides hankookensis</name>
    <dbReference type="NCBI Taxonomy" id="443157"/>
    <lineage>
        <taxon>Bacteria</taxon>
        <taxon>Bacillati</taxon>
        <taxon>Actinomycetota</taxon>
        <taxon>Actinomycetes</taxon>
        <taxon>Propionibacteriales</taxon>
        <taxon>Nocardioidaceae</taxon>
        <taxon>Nocardioides</taxon>
    </lineage>
</organism>
<dbReference type="EMBL" id="JBHSRJ010000003">
    <property type="protein sequence ID" value="MFC6042501.1"/>
    <property type="molecule type" value="Genomic_DNA"/>
</dbReference>